<accession>A0ABV2V1W3</accession>
<reference evidence="2 3" key="1">
    <citation type="submission" date="2024-06" db="EMBL/GenBank/DDBJ databases">
        <title>The Natural Products Discovery Center: Release of the First 8490 Sequenced Strains for Exploring Actinobacteria Biosynthetic Diversity.</title>
        <authorList>
            <person name="Kalkreuter E."/>
            <person name="Kautsar S.A."/>
            <person name="Yang D."/>
            <person name="Bader C.D."/>
            <person name="Teijaro C.N."/>
            <person name="Fluegel L."/>
            <person name="Davis C.M."/>
            <person name="Simpson J.R."/>
            <person name="Lauterbach L."/>
            <person name="Steele A.D."/>
            <person name="Gui C."/>
            <person name="Meng S."/>
            <person name="Li G."/>
            <person name="Viehrig K."/>
            <person name="Ye F."/>
            <person name="Su P."/>
            <person name="Kiefer A.F."/>
            <person name="Nichols A."/>
            <person name="Cepeda A.J."/>
            <person name="Yan W."/>
            <person name="Fan B."/>
            <person name="Jiang Y."/>
            <person name="Adhikari A."/>
            <person name="Zheng C.-J."/>
            <person name="Schuster L."/>
            <person name="Cowan T.M."/>
            <person name="Smanski M.J."/>
            <person name="Chevrette M.G."/>
            <person name="De Carvalho L.P.S."/>
            <person name="Shen B."/>
        </authorList>
    </citation>
    <scope>NUCLEOTIDE SEQUENCE [LARGE SCALE GENOMIC DNA]</scope>
    <source>
        <strain evidence="2 3">NPDC006434</strain>
    </source>
</reference>
<name>A0ABV2V1W3_9ACTN</name>
<protein>
    <submittedName>
        <fullName evidence="2">Uncharacterized protein</fullName>
    </submittedName>
</protein>
<gene>
    <name evidence="2" type="ORF">ABZZ21_25350</name>
</gene>
<sequence>MEVGFDPAAADNTASAVTADTADTSAGRDGTAAAAIEAADGPPADAGSAEVG</sequence>
<evidence type="ECO:0000256" key="1">
    <source>
        <dbReference type="SAM" id="MobiDB-lite"/>
    </source>
</evidence>
<proteinExistence type="predicted"/>
<keyword evidence="3" id="KW-1185">Reference proteome</keyword>
<evidence type="ECO:0000313" key="2">
    <source>
        <dbReference type="EMBL" id="MET9847814.1"/>
    </source>
</evidence>
<dbReference type="EMBL" id="JBEXPZ010000033">
    <property type="protein sequence ID" value="MET9847814.1"/>
    <property type="molecule type" value="Genomic_DNA"/>
</dbReference>
<dbReference type="RefSeq" id="WP_355399275.1">
    <property type="nucleotide sequence ID" value="NZ_JBEGHN010000060.1"/>
</dbReference>
<evidence type="ECO:0000313" key="3">
    <source>
        <dbReference type="Proteomes" id="UP001550210"/>
    </source>
</evidence>
<comment type="caution">
    <text evidence="2">The sequence shown here is derived from an EMBL/GenBank/DDBJ whole genome shotgun (WGS) entry which is preliminary data.</text>
</comment>
<feature type="region of interest" description="Disordered" evidence="1">
    <location>
        <begin position="1"/>
        <end position="52"/>
    </location>
</feature>
<organism evidence="2 3">
    <name type="scientific">Streptomyces ossamyceticus</name>
    <dbReference type="NCBI Taxonomy" id="249581"/>
    <lineage>
        <taxon>Bacteria</taxon>
        <taxon>Bacillati</taxon>
        <taxon>Actinomycetota</taxon>
        <taxon>Actinomycetes</taxon>
        <taxon>Kitasatosporales</taxon>
        <taxon>Streptomycetaceae</taxon>
        <taxon>Streptomyces</taxon>
    </lineage>
</organism>
<dbReference type="Proteomes" id="UP001550210">
    <property type="component" value="Unassembled WGS sequence"/>
</dbReference>